<feature type="transmembrane region" description="Helical" evidence="7">
    <location>
        <begin position="460"/>
        <end position="481"/>
    </location>
</feature>
<keyword evidence="10" id="KW-1185">Reference proteome</keyword>
<keyword evidence="5 7" id="KW-0472">Membrane</keyword>
<dbReference type="AlphaFoldDB" id="A0AA38VKS2"/>
<sequence>MPSTEPRPDTVMSATAEPDHGRRGSGVSSPVQSEKTSANSIDTHDSTETPSHHGALTTGEPPSEAGNPSPDQPGNPPPYSVYTLWEKRLIVLAASLSAFFSPLTAQIYLPALPTLAKEFNVTSSQINLTVTTYLIFQGITPMFIGGFADTAGRRPAYLICFVVYIAANIGLALSKSYTSVLVVRMLQSAGSSTTVALNQAVVADIITSAERGQYIGITVIPIVLAPSLGPVLGGILSQYLGWRSIFWFLTIAAVVCVIPMLLFFPETCRAIVGDGSIRPPAIYRTFWQMIVDWRRKRAARRDRPSLERVTSTATSASQRRPKFRLTPPNLLGSLFILFEKEVGIVLFYSGVVFAGFYAIATAMPAQLKEHYGYSDVVVGLFYLPLAGGSIVTAFVCGPLINRNFRRHAARLGVEVQSSRQMDLSGFPIERARFEIGVPLLWLNIVIMLVWGWVMQERVSVAAPIVLLFLMGVGMIGFINTINTLLIDIYPHKAGAAVAANNLTRCLIGAAFSAAIQPMIDSVGSGWAFFILGAIYIVLFPLLLVVMKKGPQWRAEVAAKEKRKKEKREEKMKAKGQLEEGETRGGFPDESGEVRGKSAPIGTEKQQEDV</sequence>
<feature type="compositionally biased region" description="Polar residues" evidence="6">
    <location>
        <begin position="26"/>
        <end position="41"/>
    </location>
</feature>
<feature type="transmembrane region" description="Helical" evidence="7">
    <location>
        <begin position="342"/>
        <end position="360"/>
    </location>
</feature>
<evidence type="ECO:0000313" key="10">
    <source>
        <dbReference type="Proteomes" id="UP001174691"/>
    </source>
</evidence>
<dbReference type="GO" id="GO:0005886">
    <property type="term" value="C:plasma membrane"/>
    <property type="evidence" value="ECO:0007669"/>
    <property type="project" value="TreeGrafter"/>
</dbReference>
<feature type="compositionally biased region" description="Basic and acidic residues" evidence="6">
    <location>
        <begin position="566"/>
        <end position="582"/>
    </location>
</feature>
<dbReference type="PANTHER" id="PTHR23502">
    <property type="entry name" value="MAJOR FACILITATOR SUPERFAMILY"/>
    <property type="match status" value="1"/>
</dbReference>
<accession>A0AA38VKS2</accession>
<feature type="domain" description="Major facilitator superfamily (MFS) profile" evidence="8">
    <location>
        <begin position="90"/>
        <end position="550"/>
    </location>
</feature>
<feature type="transmembrane region" description="Helical" evidence="7">
    <location>
        <begin position="245"/>
        <end position="264"/>
    </location>
</feature>
<evidence type="ECO:0000256" key="4">
    <source>
        <dbReference type="ARBA" id="ARBA00022989"/>
    </source>
</evidence>
<keyword evidence="2" id="KW-0813">Transport</keyword>
<dbReference type="InterPro" id="IPR011701">
    <property type="entry name" value="MFS"/>
</dbReference>
<feature type="region of interest" description="Disordered" evidence="6">
    <location>
        <begin position="1"/>
        <end position="78"/>
    </location>
</feature>
<feature type="transmembrane region" description="Helical" evidence="7">
    <location>
        <begin position="185"/>
        <end position="207"/>
    </location>
</feature>
<dbReference type="PROSITE" id="PS50850">
    <property type="entry name" value="MFS"/>
    <property type="match status" value="1"/>
</dbReference>
<feature type="transmembrane region" description="Helical" evidence="7">
    <location>
        <begin position="89"/>
        <end position="108"/>
    </location>
</feature>
<feature type="transmembrane region" description="Helical" evidence="7">
    <location>
        <begin position="128"/>
        <end position="148"/>
    </location>
</feature>
<keyword evidence="4 7" id="KW-1133">Transmembrane helix</keyword>
<comment type="caution">
    <text evidence="9">The sequence shown here is derived from an EMBL/GenBank/DDBJ whole genome shotgun (WGS) entry which is preliminary data.</text>
</comment>
<evidence type="ECO:0000256" key="2">
    <source>
        <dbReference type="ARBA" id="ARBA00022448"/>
    </source>
</evidence>
<evidence type="ECO:0000259" key="8">
    <source>
        <dbReference type="PROSITE" id="PS50850"/>
    </source>
</evidence>
<comment type="subcellular location">
    <subcellularLocation>
        <location evidence="1">Membrane</location>
        <topology evidence="1">Multi-pass membrane protein</topology>
    </subcellularLocation>
</comment>
<dbReference type="Gene3D" id="1.20.1720.10">
    <property type="entry name" value="Multidrug resistance protein D"/>
    <property type="match status" value="1"/>
</dbReference>
<feature type="transmembrane region" description="Helical" evidence="7">
    <location>
        <begin position="502"/>
        <end position="519"/>
    </location>
</feature>
<reference evidence="9" key="1">
    <citation type="submission" date="2022-07" db="EMBL/GenBank/DDBJ databases">
        <title>Fungi with potential for degradation of polypropylene.</title>
        <authorList>
            <person name="Gostincar C."/>
        </authorList>
    </citation>
    <scope>NUCLEOTIDE SEQUENCE</scope>
    <source>
        <strain evidence="9">EXF-13287</strain>
    </source>
</reference>
<feature type="transmembrane region" description="Helical" evidence="7">
    <location>
        <begin position="214"/>
        <end position="239"/>
    </location>
</feature>
<feature type="compositionally biased region" description="Basic and acidic residues" evidence="6">
    <location>
        <begin position="42"/>
        <end position="51"/>
    </location>
</feature>
<gene>
    <name evidence="9" type="ORF">NKR19_g5714</name>
</gene>
<evidence type="ECO:0000256" key="6">
    <source>
        <dbReference type="SAM" id="MobiDB-lite"/>
    </source>
</evidence>
<protein>
    <submittedName>
        <fullName evidence="9">MFS general substrate transporter</fullName>
    </submittedName>
</protein>
<dbReference type="PANTHER" id="PTHR23502:SF51">
    <property type="entry name" value="QUINIDINE RESISTANCE PROTEIN 1-RELATED"/>
    <property type="match status" value="1"/>
</dbReference>
<evidence type="ECO:0000256" key="1">
    <source>
        <dbReference type="ARBA" id="ARBA00004141"/>
    </source>
</evidence>
<evidence type="ECO:0000256" key="3">
    <source>
        <dbReference type="ARBA" id="ARBA00022692"/>
    </source>
</evidence>
<feature type="transmembrane region" description="Helical" evidence="7">
    <location>
        <begin position="155"/>
        <end position="173"/>
    </location>
</feature>
<evidence type="ECO:0000313" key="9">
    <source>
        <dbReference type="EMBL" id="KAJ9149549.1"/>
    </source>
</evidence>
<feature type="region of interest" description="Disordered" evidence="6">
    <location>
        <begin position="556"/>
        <end position="609"/>
    </location>
</feature>
<dbReference type="GO" id="GO:0022857">
    <property type="term" value="F:transmembrane transporter activity"/>
    <property type="evidence" value="ECO:0007669"/>
    <property type="project" value="InterPro"/>
</dbReference>
<keyword evidence="3 7" id="KW-0812">Transmembrane</keyword>
<dbReference type="InterPro" id="IPR036259">
    <property type="entry name" value="MFS_trans_sf"/>
</dbReference>
<dbReference type="FunFam" id="1.20.1720.10:FF:000009">
    <property type="entry name" value="MFS multidrug transporter"/>
    <property type="match status" value="1"/>
</dbReference>
<dbReference type="Gene3D" id="1.20.1250.20">
    <property type="entry name" value="MFS general substrate transporter like domains"/>
    <property type="match status" value="1"/>
</dbReference>
<dbReference type="EMBL" id="JANBVN010000080">
    <property type="protein sequence ID" value="KAJ9149549.1"/>
    <property type="molecule type" value="Genomic_DNA"/>
</dbReference>
<dbReference type="SUPFAM" id="SSF103473">
    <property type="entry name" value="MFS general substrate transporter"/>
    <property type="match status" value="1"/>
</dbReference>
<dbReference type="InterPro" id="IPR020846">
    <property type="entry name" value="MFS_dom"/>
</dbReference>
<evidence type="ECO:0000256" key="5">
    <source>
        <dbReference type="ARBA" id="ARBA00023136"/>
    </source>
</evidence>
<dbReference type="Proteomes" id="UP001174691">
    <property type="component" value="Unassembled WGS sequence"/>
</dbReference>
<dbReference type="CDD" id="cd17323">
    <property type="entry name" value="MFS_Tpo1_MDR_like"/>
    <property type="match status" value="1"/>
</dbReference>
<dbReference type="Pfam" id="PF07690">
    <property type="entry name" value="MFS_1"/>
    <property type="match status" value="1"/>
</dbReference>
<feature type="transmembrane region" description="Helical" evidence="7">
    <location>
        <begin position="435"/>
        <end position="454"/>
    </location>
</feature>
<evidence type="ECO:0000256" key="7">
    <source>
        <dbReference type="SAM" id="Phobius"/>
    </source>
</evidence>
<proteinExistence type="predicted"/>
<feature type="transmembrane region" description="Helical" evidence="7">
    <location>
        <begin position="380"/>
        <end position="400"/>
    </location>
</feature>
<name>A0AA38VKS2_9PEZI</name>
<organism evidence="9 10">
    <name type="scientific">Coniochaeta hoffmannii</name>
    <dbReference type="NCBI Taxonomy" id="91930"/>
    <lineage>
        <taxon>Eukaryota</taxon>
        <taxon>Fungi</taxon>
        <taxon>Dikarya</taxon>
        <taxon>Ascomycota</taxon>
        <taxon>Pezizomycotina</taxon>
        <taxon>Sordariomycetes</taxon>
        <taxon>Sordariomycetidae</taxon>
        <taxon>Coniochaetales</taxon>
        <taxon>Coniochaetaceae</taxon>
        <taxon>Coniochaeta</taxon>
    </lineage>
</organism>
<feature type="transmembrane region" description="Helical" evidence="7">
    <location>
        <begin position="525"/>
        <end position="545"/>
    </location>
</feature>